<feature type="region of interest" description="Disordered" evidence="1">
    <location>
        <begin position="1"/>
        <end position="94"/>
    </location>
</feature>
<feature type="compositionally biased region" description="Basic residues" evidence="1">
    <location>
        <begin position="65"/>
        <end position="81"/>
    </location>
</feature>
<evidence type="ECO:0000313" key="3">
    <source>
        <dbReference type="Proteomes" id="UP000287651"/>
    </source>
</evidence>
<name>A0A426YPQ2_ENSVE</name>
<dbReference type="AlphaFoldDB" id="A0A426YPQ2"/>
<comment type="caution">
    <text evidence="2">The sequence shown here is derived from an EMBL/GenBank/DDBJ whole genome shotgun (WGS) entry which is preliminary data.</text>
</comment>
<feature type="compositionally biased region" description="Basic and acidic residues" evidence="1">
    <location>
        <begin position="45"/>
        <end position="64"/>
    </location>
</feature>
<protein>
    <submittedName>
        <fullName evidence="2">Uncharacterized protein</fullName>
    </submittedName>
</protein>
<reference evidence="2 3" key="1">
    <citation type="journal article" date="2014" name="Agronomy (Basel)">
        <title>A Draft Genome Sequence for Ensete ventricosum, the Drought-Tolerant Tree Against Hunger.</title>
        <authorList>
            <person name="Harrison J."/>
            <person name="Moore K.A."/>
            <person name="Paszkiewicz K."/>
            <person name="Jones T."/>
            <person name="Grant M."/>
            <person name="Ambacheew D."/>
            <person name="Muzemil S."/>
            <person name="Studholme D.J."/>
        </authorList>
    </citation>
    <scope>NUCLEOTIDE SEQUENCE [LARGE SCALE GENOMIC DNA]</scope>
</reference>
<sequence>MAEDGPRRGAKSRAGPRRPEGAAAIAQAMRQRKETMRLEEEDAKADDCQRKPERERGKWADLRAVRRLTPTRKHGPMRKTRSSSPSSEPMVKVAGDDSLKLQVLLQLV</sequence>
<accession>A0A426YPQ2</accession>
<dbReference type="EMBL" id="AMZH03011015">
    <property type="protein sequence ID" value="RRT53690.1"/>
    <property type="molecule type" value="Genomic_DNA"/>
</dbReference>
<evidence type="ECO:0000256" key="1">
    <source>
        <dbReference type="SAM" id="MobiDB-lite"/>
    </source>
</evidence>
<dbReference type="Proteomes" id="UP000287651">
    <property type="component" value="Unassembled WGS sequence"/>
</dbReference>
<proteinExistence type="predicted"/>
<organism evidence="2 3">
    <name type="scientific">Ensete ventricosum</name>
    <name type="common">Abyssinian banana</name>
    <name type="synonym">Musa ensete</name>
    <dbReference type="NCBI Taxonomy" id="4639"/>
    <lineage>
        <taxon>Eukaryota</taxon>
        <taxon>Viridiplantae</taxon>
        <taxon>Streptophyta</taxon>
        <taxon>Embryophyta</taxon>
        <taxon>Tracheophyta</taxon>
        <taxon>Spermatophyta</taxon>
        <taxon>Magnoliopsida</taxon>
        <taxon>Liliopsida</taxon>
        <taxon>Zingiberales</taxon>
        <taxon>Musaceae</taxon>
        <taxon>Ensete</taxon>
    </lineage>
</organism>
<gene>
    <name evidence="2" type="ORF">B296_00037620</name>
</gene>
<evidence type="ECO:0000313" key="2">
    <source>
        <dbReference type="EMBL" id="RRT53690.1"/>
    </source>
</evidence>